<organism evidence="7 8">
    <name type="scientific">Phanerochaete carnosa (strain HHB-10118-sp)</name>
    <name type="common">White-rot fungus</name>
    <name type="synonym">Peniophora carnosa</name>
    <dbReference type="NCBI Taxonomy" id="650164"/>
    <lineage>
        <taxon>Eukaryota</taxon>
        <taxon>Fungi</taxon>
        <taxon>Dikarya</taxon>
        <taxon>Basidiomycota</taxon>
        <taxon>Agaricomycotina</taxon>
        <taxon>Agaricomycetes</taxon>
        <taxon>Polyporales</taxon>
        <taxon>Phanerochaetaceae</taxon>
        <taxon>Phanerochaete</taxon>
    </lineage>
</organism>
<keyword evidence="4" id="KW-0862">Zinc</keyword>
<comment type="subcellular location">
    <subcellularLocation>
        <location evidence="1">Nucleus</location>
    </subcellularLocation>
</comment>
<name>K5VPK1_PHACS</name>
<evidence type="ECO:0000313" key="7">
    <source>
        <dbReference type="EMBL" id="EKM48650.1"/>
    </source>
</evidence>
<reference evidence="7 8" key="1">
    <citation type="journal article" date="2012" name="BMC Genomics">
        <title>Comparative genomics of the white-rot fungi, Phanerochaete carnosa and P. chrysosporium, to elucidate the genetic basis of the distinct wood types they colonize.</title>
        <authorList>
            <person name="Suzuki H."/>
            <person name="MacDonald J."/>
            <person name="Syed K."/>
            <person name="Salamov A."/>
            <person name="Hori C."/>
            <person name="Aerts A."/>
            <person name="Henrissat B."/>
            <person name="Wiebenga A."/>
            <person name="vanKuyk P.A."/>
            <person name="Barry K."/>
            <person name="Lindquist E."/>
            <person name="LaButti K."/>
            <person name="Lapidus A."/>
            <person name="Lucas S."/>
            <person name="Coutinho P."/>
            <person name="Gong Y."/>
            <person name="Samejima M."/>
            <person name="Mahadevan R."/>
            <person name="Abou-Zaid M."/>
            <person name="de Vries R.P."/>
            <person name="Igarashi K."/>
            <person name="Yadav J.S."/>
            <person name="Grigoriev I.V."/>
            <person name="Master E.R."/>
        </authorList>
    </citation>
    <scope>NUCLEOTIDE SEQUENCE [LARGE SCALE GENOMIC DNA]</scope>
    <source>
        <strain evidence="7 8">HHB-10118-sp</strain>
    </source>
</reference>
<evidence type="ECO:0008006" key="9">
    <source>
        <dbReference type="Google" id="ProtNLM"/>
    </source>
</evidence>
<dbReference type="GO" id="GO:0008270">
    <property type="term" value="F:zinc ion binding"/>
    <property type="evidence" value="ECO:0007669"/>
    <property type="project" value="UniProtKB-KW"/>
</dbReference>
<evidence type="ECO:0000256" key="4">
    <source>
        <dbReference type="ARBA" id="ARBA00022833"/>
    </source>
</evidence>
<dbReference type="InterPro" id="IPR012337">
    <property type="entry name" value="RNaseH-like_sf"/>
</dbReference>
<keyword evidence="8" id="KW-1185">Reference proteome</keyword>
<dbReference type="AlphaFoldDB" id="K5VPK1"/>
<dbReference type="PANTHER" id="PTHR46481:SF10">
    <property type="entry name" value="ZINC FINGER BED DOMAIN-CONTAINING PROTEIN 39"/>
    <property type="match status" value="1"/>
</dbReference>
<evidence type="ECO:0000256" key="6">
    <source>
        <dbReference type="SAM" id="MobiDB-lite"/>
    </source>
</evidence>
<proteinExistence type="predicted"/>
<dbReference type="RefSeq" id="XP_007402798.1">
    <property type="nucleotide sequence ID" value="XM_007402736.1"/>
</dbReference>
<dbReference type="GeneID" id="18907522"/>
<dbReference type="HOGENOM" id="CLU_552206_0_0_1"/>
<dbReference type="InParanoid" id="K5VPK1"/>
<dbReference type="SUPFAM" id="SSF53098">
    <property type="entry name" value="Ribonuclease H-like"/>
    <property type="match status" value="1"/>
</dbReference>
<keyword evidence="5" id="KW-0539">Nucleus</keyword>
<protein>
    <recommendedName>
        <fullName evidence="9">HAT C-terminal dimerisation domain-containing protein</fullName>
    </recommendedName>
</protein>
<evidence type="ECO:0000256" key="3">
    <source>
        <dbReference type="ARBA" id="ARBA00022771"/>
    </source>
</evidence>
<sequence length="494" mass="56320">MARTLALLLLKRYSIHFNPENGQIRCIAHVVNLVVQKILHELSEADDPALRDYYEEFAKHEPFHYNPEEDGDLKALEAEDEELDDGEDSSDSEDDDEFEDEDLGDLGQSTWKVQSPVKKLRLICTKIASSPQRRSRFYKIKRKVYKADTAENARRRRLMVIRDVVTRWNYTHAMIVRALELRDVTILNLHQQVFTKVTEAMSVARTPTLPYVLPMYEYMRQSLDANAQDEKLDPLIRNAAAAGLLKLLGYYTKAKASQYVIIATVLHPSMRLQWFNRLGTDFVEKARALFQHAYDEYAAAAEENARQEPEKPRASESQNKTGFLDEVCAVLQPSQATVASVLRRNEAEQYLAGEGGAVEPHSTILTWWKVSCPCFCTNLVTDSNSLGARRCISHHKPYGARLSGHSRNKRVSGTTVFGVSTLVYRSSLLFPGTDCHRGYVRQAMDSRRPSGSYSGTILKEKVIVHINCLFTVYKLFINVYNRLLCVYKKILNVN</sequence>
<dbReference type="Proteomes" id="UP000008370">
    <property type="component" value="Unassembled WGS sequence"/>
</dbReference>
<gene>
    <name evidence="7" type="ORF">PHACADRAFT_108524</name>
</gene>
<evidence type="ECO:0000256" key="2">
    <source>
        <dbReference type="ARBA" id="ARBA00022723"/>
    </source>
</evidence>
<dbReference type="PANTHER" id="PTHR46481">
    <property type="entry name" value="ZINC FINGER BED DOMAIN-CONTAINING PROTEIN 4"/>
    <property type="match status" value="1"/>
</dbReference>
<keyword evidence="2" id="KW-0479">Metal-binding</keyword>
<evidence type="ECO:0000313" key="8">
    <source>
        <dbReference type="Proteomes" id="UP000008370"/>
    </source>
</evidence>
<feature type="region of interest" description="Disordered" evidence="6">
    <location>
        <begin position="80"/>
        <end position="103"/>
    </location>
</feature>
<keyword evidence="3" id="KW-0863">Zinc-finger</keyword>
<dbReference type="EMBL" id="JH930848">
    <property type="protein sequence ID" value="EKM48650.1"/>
    <property type="molecule type" value="Genomic_DNA"/>
</dbReference>
<dbReference type="KEGG" id="pco:PHACADRAFT_108524"/>
<evidence type="ECO:0000256" key="5">
    <source>
        <dbReference type="ARBA" id="ARBA00023242"/>
    </source>
</evidence>
<accession>K5VPK1</accession>
<dbReference type="OrthoDB" id="3264316at2759"/>
<evidence type="ECO:0000256" key="1">
    <source>
        <dbReference type="ARBA" id="ARBA00004123"/>
    </source>
</evidence>
<dbReference type="GO" id="GO:0005634">
    <property type="term" value="C:nucleus"/>
    <property type="evidence" value="ECO:0007669"/>
    <property type="project" value="UniProtKB-SubCell"/>
</dbReference>
<dbReference type="InterPro" id="IPR052035">
    <property type="entry name" value="ZnF_BED_domain_contain"/>
</dbReference>